<feature type="transmembrane region" description="Helical" evidence="1">
    <location>
        <begin position="74"/>
        <end position="91"/>
    </location>
</feature>
<comment type="caution">
    <text evidence="2">The sequence shown here is derived from an EMBL/GenBank/DDBJ whole genome shotgun (WGS) entry which is preliminary data.</text>
</comment>
<protein>
    <submittedName>
        <fullName evidence="2">Uncharacterized protein</fullName>
    </submittedName>
</protein>
<gene>
    <name evidence="2" type="ORF">IOQ59_07720</name>
</gene>
<keyword evidence="1" id="KW-0812">Transmembrane</keyword>
<sequence length="93" mass="10565">MYEFYYANFSAPAGWLLLMSLLATLVCHMMVLYLGMKIDNAVKAARAEVHDVITSHIAIKEREQLEIWRSGRKICTFIIPLLLAAWLVGLGRP</sequence>
<evidence type="ECO:0000256" key="1">
    <source>
        <dbReference type="SAM" id="Phobius"/>
    </source>
</evidence>
<keyword evidence="3" id="KW-1185">Reference proteome</keyword>
<reference evidence="2" key="1">
    <citation type="submission" date="2020-10" db="EMBL/GenBank/DDBJ databases">
        <title>Bacterium isolated from coastal waters sediment.</title>
        <authorList>
            <person name="Chen R.-J."/>
            <person name="Lu D.-C."/>
            <person name="Zhu K.-L."/>
            <person name="Du Z.-J."/>
        </authorList>
    </citation>
    <scope>NUCLEOTIDE SEQUENCE</scope>
    <source>
        <strain evidence="2">N1Y112</strain>
    </source>
</reference>
<dbReference type="Proteomes" id="UP000640333">
    <property type="component" value="Unassembled WGS sequence"/>
</dbReference>
<proteinExistence type="predicted"/>
<keyword evidence="1" id="KW-0472">Membrane</keyword>
<dbReference type="AlphaFoldDB" id="A0A8J7K5L3"/>
<feature type="transmembrane region" description="Helical" evidence="1">
    <location>
        <begin position="12"/>
        <end position="36"/>
    </location>
</feature>
<accession>A0A8J7K5L3</accession>
<name>A0A8J7K5L3_9GAMM</name>
<dbReference type="EMBL" id="JADEYS010000006">
    <property type="protein sequence ID" value="MBE9397145.1"/>
    <property type="molecule type" value="Genomic_DNA"/>
</dbReference>
<evidence type="ECO:0000313" key="3">
    <source>
        <dbReference type="Proteomes" id="UP000640333"/>
    </source>
</evidence>
<dbReference type="RefSeq" id="WP_193952692.1">
    <property type="nucleotide sequence ID" value="NZ_JADEYS010000006.1"/>
</dbReference>
<evidence type="ECO:0000313" key="2">
    <source>
        <dbReference type="EMBL" id="MBE9397145.1"/>
    </source>
</evidence>
<keyword evidence="1" id="KW-1133">Transmembrane helix</keyword>
<organism evidence="2 3">
    <name type="scientific">Pontibacterium sinense</name>
    <dbReference type="NCBI Taxonomy" id="2781979"/>
    <lineage>
        <taxon>Bacteria</taxon>
        <taxon>Pseudomonadati</taxon>
        <taxon>Pseudomonadota</taxon>
        <taxon>Gammaproteobacteria</taxon>
        <taxon>Oceanospirillales</taxon>
        <taxon>Oceanospirillaceae</taxon>
        <taxon>Pontibacterium</taxon>
    </lineage>
</organism>